<keyword evidence="6 11" id="KW-0418">Kinase</keyword>
<dbReference type="PANTHER" id="PTHR34220:SF7">
    <property type="entry name" value="SENSOR HISTIDINE KINASE YPDA"/>
    <property type="match status" value="1"/>
</dbReference>
<dbReference type="Pfam" id="PF02518">
    <property type="entry name" value="HATPase_c"/>
    <property type="match status" value="1"/>
</dbReference>
<dbReference type="CDD" id="cd18773">
    <property type="entry name" value="PDC1_HK_sensor"/>
    <property type="match status" value="1"/>
</dbReference>
<evidence type="ECO:0000256" key="3">
    <source>
        <dbReference type="ARBA" id="ARBA00022553"/>
    </source>
</evidence>
<name>G8QRT4_SPHPG</name>
<feature type="transmembrane region" description="Helical" evidence="9">
    <location>
        <begin position="297"/>
        <end position="319"/>
    </location>
</feature>
<dbReference type="InterPro" id="IPR050640">
    <property type="entry name" value="Bact_2-comp_sensor_kinase"/>
</dbReference>
<dbReference type="Gene3D" id="3.30.565.10">
    <property type="entry name" value="Histidine kinase-like ATPase, C-terminal domain"/>
    <property type="match status" value="1"/>
</dbReference>
<keyword evidence="7 9" id="KW-1133">Transmembrane helix</keyword>
<accession>G8QRT4</accession>
<dbReference type="PANTHER" id="PTHR34220">
    <property type="entry name" value="SENSOR HISTIDINE KINASE YPDA"/>
    <property type="match status" value="1"/>
</dbReference>
<dbReference type="AlphaFoldDB" id="G8QRT4"/>
<reference evidence="11 12" key="1">
    <citation type="submission" date="2011-11" db="EMBL/GenBank/DDBJ databases">
        <title>Complete sequence of Spirochaeta sp. grapes.</title>
        <authorList>
            <consortium name="US DOE Joint Genome Institute"/>
            <person name="Lucas S."/>
            <person name="Han J."/>
            <person name="Lapidus A."/>
            <person name="Cheng J.-F."/>
            <person name="Goodwin L."/>
            <person name="Pitluck S."/>
            <person name="Peters L."/>
            <person name="Ovchinnikova G."/>
            <person name="Munk A.C."/>
            <person name="Detter J.C."/>
            <person name="Han C."/>
            <person name="Tapia R."/>
            <person name="Land M."/>
            <person name="Hauser L."/>
            <person name="Kyrpides N."/>
            <person name="Ivanova N."/>
            <person name="Pagani I."/>
            <person name="Ritalahtilisa K."/>
            <person name="Loeffler F."/>
            <person name="Woyke T."/>
        </authorList>
    </citation>
    <scope>NUCLEOTIDE SEQUENCE [LARGE SCALE GENOMIC DNA]</scope>
    <source>
        <strain evidence="12">ATCC BAA-1885 / DSM 22778 / Grapes</strain>
    </source>
</reference>
<dbReference type="PROSITE" id="PS50885">
    <property type="entry name" value="HAMP"/>
    <property type="match status" value="1"/>
</dbReference>
<evidence type="ECO:0000313" key="12">
    <source>
        <dbReference type="Proteomes" id="UP000005632"/>
    </source>
</evidence>
<dbReference type="InterPro" id="IPR036890">
    <property type="entry name" value="HATPase_C_sf"/>
</dbReference>
<dbReference type="InterPro" id="IPR010559">
    <property type="entry name" value="Sig_transdc_His_kin_internal"/>
</dbReference>
<dbReference type="SUPFAM" id="SSF55874">
    <property type="entry name" value="ATPase domain of HSP90 chaperone/DNA topoisomerase II/histidine kinase"/>
    <property type="match status" value="1"/>
</dbReference>
<dbReference type="CDD" id="cd06225">
    <property type="entry name" value="HAMP"/>
    <property type="match status" value="1"/>
</dbReference>
<dbReference type="Gene3D" id="6.10.340.10">
    <property type="match status" value="1"/>
</dbReference>
<keyword evidence="5 9" id="KW-0812">Transmembrane</keyword>
<dbReference type="InterPro" id="IPR003594">
    <property type="entry name" value="HATPase_dom"/>
</dbReference>
<dbReference type="Pfam" id="PF06580">
    <property type="entry name" value="His_kinase"/>
    <property type="match status" value="1"/>
</dbReference>
<dbReference type="eggNOG" id="COG2972">
    <property type="taxonomic scope" value="Bacteria"/>
</dbReference>
<evidence type="ECO:0000256" key="2">
    <source>
        <dbReference type="ARBA" id="ARBA00022475"/>
    </source>
</evidence>
<evidence type="ECO:0000259" key="10">
    <source>
        <dbReference type="PROSITE" id="PS50885"/>
    </source>
</evidence>
<comment type="subcellular location">
    <subcellularLocation>
        <location evidence="1">Cell membrane</location>
        <topology evidence="1">Multi-pass membrane protein</topology>
    </subcellularLocation>
</comment>
<feature type="domain" description="HAMP" evidence="10">
    <location>
        <begin position="321"/>
        <end position="373"/>
    </location>
</feature>
<evidence type="ECO:0000256" key="7">
    <source>
        <dbReference type="ARBA" id="ARBA00022989"/>
    </source>
</evidence>
<dbReference type="InterPro" id="IPR003660">
    <property type="entry name" value="HAMP_dom"/>
</dbReference>
<evidence type="ECO:0000256" key="9">
    <source>
        <dbReference type="SAM" id="Phobius"/>
    </source>
</evidence>
<keyword evidence="4" id="KW-0808">Transferase</keyword>
<dbReference type="HOGENOM" id="CLU_020473_6_2_12"/>
<dbReference type="SMART" id="SM00304">
    <property type="entry name" value="HAMP"/>
    <property type="match status" value="1"/>
</dbReference>
<dbReference type="STRING" id="158190.SpiGrapes_1043"/>
<keyword evidence="3" id="KW-0597">Phosphoprotein</keyword>
<dbReference type="Pfam" id="PF02743">
    <property type="entry name" value="dCache_1"/>
    <property type="match status" value="1"/>
</dbReference>
<dbReference type="GO" id="GO:0000155">
    <property type="term" value="F:phosphorelay sensor kinase activity"/>
    <property type="evidence" value="ECO:0007669"/>
    <property type="project" value="InterPro"/>
</dbReference>
<feature type="transmembrane region" description="Helical" evidence="9">
    <location>
        <begin position="21"/>
        <end position="38"/>
    </location>
</feature>
<organism evidence="11 12">
    <name type="scientific">Sphaerochaeta pleomorpha (strain ATCC BAA-1885 / DSM 22778 / Grapes)</name>
    <dbReference type="NCBI Taxonomy" id="158190"/>
    <lineage>
        <taxon>Bacteria</taxon>
        <taxon>Pseudomonadati</taxon>
        <taxon>Spirochaetota</taxon>
        <taxon>Spirochaetia</taxon>
        <taxon>Spirochaetales</taxon>
        <taxon>Sphaerochaetaceae</taxon>
        <taxon>Sphaerochaeta</taxon>
    </lineage>
</organism>
<evidence type="ECO:0000256" key="6">
    <source>
        <dbReference type="ARBA" id="ARBA00022777"/>
    </source>
</evidence>
<sequence>MEKMPRKNKRKSLFTKLFSNFMVVLIIPLGLFASYYTLNGDRNQARYLKGQTSTIVKSDADTLSSVIEAYRHKAYLLSTDPLVISILQEDSLDANSPSSRKLYQLLFDVMKGDTYLASTHIISNSGKVRVSTHEFPEVYDLRYQGNDWDLGNVITQNEKASPTASTISITSPRVAETGRLVIASILRRVYDREGTVYGYLVVDIYSDALTADINKSLLLGEELLFDTSHYYATSLIHSEKHGTFEQFPLLAELKGNFSRNVSQFNDTILAIEPIEGTSLSLAGSISSVPFQQNLNQWLFAFGIMMGIGIVLAAFLSYFFSRTIARPIGNLALSMKAVEEGNLNTKGEDMAILEFAQLDHSFNAMVLQIISLLQITREEQANLAEAERQALESQMNPHFLFNTLNTIKALAKLHGEEEIYTITIKLGKLLRSTIDNHKSECSLKESMSLVDSYLTIQKIRFGDKLHVETQIEESCLEVMTPKLIIQPLVENSIVHGLEPKAGEWNISVKIRREESMVFLCIEDDGIGFPPGSLPTNLDDLANSTHVGVYNVYRRLVLKYGKQMTFSLTSQEGLGTLVTMSFPAGQ</sequence>
<keyword evidence="2" id="KW-1003">Cell membrane</keyword>
<dbReference type="EMBL" id="CP003155">
    <property type="protein sequence ID" value="AEV28867.1"/>
    <property type="molecule type" value="Genomic_DNA"/>
</dbReference>
<keyword evidence="8 9" id="KW-0472">Membrane</keyword>
<evidence type="ECO:0000313" key="11">
    <source>
        <dbReference type="EMBL" id="AEV28867.1"/>
    </source>
</evidence>
<gene>
    <name evidence="11" type="ordered locus">SpiGrapes_1043</name>
</gene>
<protein>
    <submittedName>
        <fullName evidence="11">HAMP domain-containing protein,histidine kinase</fullName>
    </submittedName>
</protein>
<keyword evidence="12" id="KW-1185">Reference proteome</keyword>
<dbReference type="KEGG" id="sgp:SpiGrapes_1043"/>
<evidence type="ECO:0000256" key="1">
    <source>
        <dbReference type="ARBA" id="ARBA00004651"/>
    </source>
</evidence>
<proteinExistence type="predicted"/>
<evidence type="ECO:0000256" key="5">
    <source>
        <dbReference type="ARBA" id="ARBA00022692"/>
    </source>
</evidence>
<dbReference type="OrthoDB" id="370211at2"/>
<dbReference type="Pfam" id="PF00672">
    <property type="entry name" value="HAMP"/>
    <property type="match status" value="1"/>
</dbReference>
<dbReference type="GO" id="GO:0005886">
    <property type="term" value="C:plasma membrane"/>
    <property type="evidence" value="ECO:0007669"/>
    <property type="project" value="UniProtKB-SubCell"/>
</dbReference>
<dbReference type="Proteomes" id="UP000005632">
    <property type="component" value="Chromosome"/>
</dbReference>
<evidence type="ECO:0000256" key="4">
    <source>
        <dbReference type="ARBA" id="ARBA00022679"/>
    </source>
</evidence>
<dbReference type="InterPro" id="IPR033479">
    <property type="entry name" value="dCache_1"/>
</dbReference>
<dbReference type="RefSeq" id="WP_014269716.1">
    <property type="nucleotide sequence ID" value="NC_016633.1"/>
</dbReference>
<evidence type="ECO:0000256" key="8">
    <source>
        <dbReference type="ARBA" id="ARBA00023136"/>
    </source>
</evidence>